<dbReference type="Pfam" id="PF13561">
    <property type="entry name" value="adh_short_C2"/>
    <property type="match status" value="1"/>
</dbReference>
<accession>A0A0R3KVI7</accession>
<dbReference type="InterPro" id="IPR002347">
    <property type="entry name" value="SDR_fam"/>
</dbReference>
<name>A0A0R3KVI7_9BRAD</name>
<feature type="domain" description="Ketoreductase" evidence="2">
    <location>
        <begin position="8"/>
        <end position="165"/>
    </location>
</feature>
<dbReference type="SMART" id="SM00822">
    <property type="entry name" value="PKS_KR"/>
    <property type="match status" value="1"/>
</dbReference>
<dbReference type="InterPro" id="IPR057326">
    <property type="entry name" value="KR_dom"/>
</dbReference>
<dbReference type="EMBL" id="LLXX01000119">
    <property type="protein sequence ID" value="KRR05295.1"/>
    <property type="molecule type" value="Genomic_DNA"/>
</dbReference>
<dbReference type="PRINTS" id="PR00081">
    <property type="entry name" value="GDHRDH"/>
</dbReference>
<gene>
    <name evidence="3" type="ORF">CP49_00730</name>
</gene>
<dbReference type="AlphaFoldDB" id="A0A0R3KVI7"/>
<dbReference type="Proteomes" id="UP000051913">
    <property type="component" value="Unassembled WGS sequence"/>
</dbReference>
<keyword evidence="4" id="KW-1185">Reference proteome</keyword>
<evidence type="ECO:0000313" key="3">
    <source>
        <dbReference type="EMBL" id="KRR05295.1"/>
    </source>
</evidence>
<comment type="similarity">
    <text evidence="1">Belongs to the short-chain dehydrogenases/reductases (SDR) family.</text>
</comment>
<dbReference type="InterPro" id="IPR050259">
    <property type="entry name" value="SDR"/>
</dbReference>
<dbReference type="PRINTS" id="PR00080">
    <property type="entry name" value="SDRFAMILY"/>
</dbReference>
<sequence length="259" mass="27327">MQVTMKDRVAVVTGGSKGIGLAVARRFAASGAKVAILARGAQDLKAAREQLGKEGLDVSDYVCDVSKASDIAKAHEKIVSDLGPVDILINNAGTARTMAFENISDEAWQEDLDLKLFAAIRFSRLVWPGMKARKWGRIINVLNTYAKAPAASSAPTSVSRAAGMALTKVLAGEGGEHNILVNAMLVGLIMSDQWVKRHAAQAPDMDFEVFANNLAKGTPLGRIGTAEEFANLACFLASDQGSFITGTAINVDGGRSPVV</sequence>
<dbReference type="OrthoDB" id="9793325at2"/>
<evidence type="ECO:0000313" key="4">
    <source>
        <dbReference type="Proteomes" id="UP000051913"/>
    </source>
</evidence>
<dbReference type="RefSeq" id="WP_057851849.1">
    <property type="nucleotide sequence ID" value="NZ_LLXY01000174.1"/>
</dbReference>
<dbReference type="PANTHER" id="PTHR42879:SF6">
    <property type="entry name" value="NADPH-DEPENDENT REDUCTASE BACG"/>
    <property type="match status" value="1"/>
</dbReference>
<dbReference type="STRING" id="1518501.CQ10_24875"/>
<dbReference type="FunFam" id="3.40.50.720:FF:000084">
    <property type="entry name" value="Short-chain dehydrogenase reductase"/>
    <property type="match status" value="1"/>
</dbReference>
<reference evidence="3 4" key="1">
    <citation type="submission" date="2014-03" db="EMBL/GenBank/DDBJ databases">
        <title>Bradyrhizobium valentinum sp. nov., isolated from effective nodules of Lupinus mariae-josephae, a lupine endemic of basic-lime soils in Eastern Spain.</title>
        <authorList>
            <person name="Duran D."/>
            <person name="Rey L."/>
            <person name="Navarro A."/>
            <person name="Busquets A."/>
            <person name="Imperial J."/>
            <person name="Ruiz-Argueso T."/>
        </authorList>
    </citation>
    <scope>NUCLEOTIDE SEQUENCE [LARGE SCALE GENOMIC DNA]</scope>
    <source>
        <strain evidence="3 4">LmjM3</strain>
    </source>
</reference>
<proteinExistence type="inferred from homology"/>
<protein>
    <submittedName>
        <fullName evidence="3">Short-chain dehydrogenase</fullName>
    </submittedName>
</protein>
<organism evidence="3 4">
    <name type="scientific">Bradyrhizobium valentinum</name>
    <dbReference type="NCBI Taxonomy" id="1518501"/>
    <lineage>
        <taxon>Bacteria</taxon>
        <taxon>Pseudomonadati</taxon>
        <taxon>Pseudomonadota</taxon>
        <taxon>Alphaproteobacteria</taxon>
        <taxon>Hyphomicrobiales</taxon>
        <taxon>Nitrobacteraceae</taxon>
        <taxon>Bradyrhizobium</taxon>
    </lineage>
</organism>
<dbReference type="PANTHER" id="PTHR42879">
    <property type="entry name" value="3-OXOACYL-(ACYL-CARRIER-PROTEIN) REDUCTASE"/>
    <property type="match status" value="1"/>
</dbReference>
<comment type="caution">
    <text evidence="3">The sequence shown here is derived from an EMBL/GenBank/DDBJ whole genome shotgun (WGS) entry which is preliminary data.</text>
</comment>
<evidence type="ECO:0000256" key="1">
    <source>
        <dbReference type="ARBA" id="ARBA00006484"/>
    </source>
</evidence>
<dbReference type="Gene3D" id="3.40.50.720">
    <property type="entry name" value="NAD(P)-binding Rossmann-like Domain"/>
    <property type="match status" value="1"/>
</dbReference>
<dbReference type="SUPFAM" id="SSF51735">
    <property type="entry name" value="NAD(P)-binding Rossmann-fold domains"/>
    <property type="match status" value="1"/>
</dbReference>
<evidence type="ECO:0000259" key="2">
    <source>
        <dbReference type="SMART" id="SM00822"/>
    </source>
</evidence>
<dbReference type="InterPro" id="IPR036291">
    <property type="entry name" value="NAD(P)-bd_dom_sf"/>
</dbReference>